<feature type="compositionally biased region" description="Basic and acidic residues" evidence="1">
    <location>
        <begin position="23"/>
        <end position="35"/>
    </location>
</feature>
<dbReference type="PROSITE" id="PS51857">
    <property type="entry name" value="CSD_2"/>
    <property type="match status" value="1"/>
</dbReference>
<sequence length="147" mass="16785">MAKSQDTFSKKEKEKKRLKKRQEKQQKREERKEASTDSSLENMMAYVDENGNLTDTPPDPAKKKKVKAENIVIGVPKKEEEDTPLKTGRVEFFNDSKGFGFIKEVDSYEKYFVHVTGLAVPEIKEGDLVTFELEQGPKGMNAVNVKK</sequence>
<reference evidence="3" key="1">
    <citation type="journal article" date="2023" name="Comput. Struct. Biotechnol. J.">
        <title>Discovery of a novel marine Bacteroidetes with a rich repertoire of carbohydrate-active enzymes.</title>
        <authorList>
            <person name="Chen B."/>
            <person name="Liu G."/>
            <person name="Chen Q."/>
            <person name="Wang H."/>
            <person name="Liu L."/>
            <person name="Tang K."/>
        </authorList>
    </citation>
    <scope>NUCLEOTIDE SEQUENCE</scope>
    <source>
        <strain evidence="3">TK19036</strain>
    </source>
</reference>
<dbReference type="AlphaFoldDB" id="A0AA49JBW3"/>
<evidence type="ECO:0000256" key="1">
    <source>
        <dbReference type="SAM" id="MobiDB-lite"/>
    </source>
</evidence>
<name>A0AA49JBW3_9BACT</name>
<evidence type="ECO:0000313" key="3">
    <source>
        <dbReference type="EMBL" id="WKN34076.1"/>
    </source>
</evidence>
<dbReference type="InterPro" id="IPR002059">
    <property type="entry name" value="CSP_DNA-bd"/>
</dbReference>
<evidence type="ECO:0000259" key="2">
    <source>
        <dbReference type="PROSITE" id="PS51857"/>
    </source>
</evidence>
<dbReference type="CDD" id="cd04458">
    <property type="entry name" value="CSP_CDS"/>
    <property type="match status" value="1"/>
</dbReference>
<accession>A0AA49JBW3</accession>
<dbReference type="PANTHER" id="PTHR11544">
    <property type="entry name" value="COLD SHOCK DOMAIN CONTAINING PROTEINS"/>
    <property type="match status" value="1"/>
</dbReference>
<feature type="domain" description="CSD" evidence="2">
    <location>
        <begin position="85"/>
        <end position="147"/>
    </location>
</feature>
<dbReference type="Pfam" id="PF00313">
    <property type="entry name" value="CSD"/>
    <property type="match status" value="1"/>
</dbReference>
<dbReference type="GO" id="GO:0003676">
    <property type="term" value="F:nucleic acid binding"/>
    <property type="evidence" value="ECO:0007669"/>
    <property type="project" value="InterPro"/>
</dbReference>
<dbReference type="EMBL" id="CP120682">
    <property type="protein sequence ID" value="WKN34076.1"/>
    <property type="molecule type" value="Genomic_DNA"/>
</dbReference>
<dbReference type="Gene3D" id="2.40.50.140">
    <property type="entry name" value="Nucleic acid-binding proteins"/>
    <property type="match status" value="1"/>
</dbReference>
<dbReference type="InterPro" id="IPR011129">
    <property type="entry name" value="CSD"/>
</dbReference>
<dbReference type="SUPFAM" id="SSF50249">
    <property type="entry name" value="Nucleic acid-binding proteins"/>
    <property type="match status" value="1"/>
</dbReference>
<proteinExistence type="predicted"/>
<gene>
    <name evidence="3" type="ORF">K4G66_16985</name>
</gene>
<dbReference type="SMART" id="SM00357">
    <property type="entry name" value="CSP"/>
    <property type="match status" value="1"/>
</dbReference>
<dbReference type="InterPro" id="IPR050181">
    <property type="entry name" value="Cold_shock_domain"/>
</dbReference>
<organism evidence="3">
    <name type="scientific">Roseihalotalea indica</name>
    <dbReference type="NCBI Taxonomy" id="2867963"/>
    <lineage>
        <taxon>Bacteria</taxon>
        <taxon>Pseudomonadati</taxon>
        <taxon>Bacteroidota</taxon>
        <taxon>Cytophagia</taxon>
        <taxon>Cytophagales</taxon>
        <taxon>Catalimonadaceae</taxon>
        <taxon>Roseihalotalea</taxon>
    </lineage>
</organism>
<feature type="region of interest" description="Disordered" evidence="1">
    <location>
        <begin position="1"/>
        <end position="42"/>
    </location>
</feature>
<dbReference type="InterPro" id="IPR012340">
    <property type="entry name" value="NA-bd_OB-fold"/>
</dbReference>
<feature type="compositionally biased region" description="Basic residues" evidence="1">
    <location>
        <begin position="13"/>
        <end position="22"/>
    </location>
</feature>
<dbReference type="GO" id="GO:0005829">
    <property type="term" value="C:cytosol"/>
    <property type="evidence" value="ECO:0007669"/>
    <property type="project" value="UniProtKB-ARBA"/>
</dbReference>
<reference evidence="3" key="2">
    <citation type="journal article" date="2024" name="Antonie Van Leeuwenhoek">
        <title>Roseihalotalea indica gen. nov., sp. nov., a halophilic Bacteroidetes from mesopelagic Southwest Indian Ocean with higher carbohydrate metabolic potential.</title>
        <authorList>
            <person name="Chen B."/>
            <person name="Zhang M."/>
            <person name="Lin D."/>
            <person name="Ye J."/>
            <person name="Tang K."/>
        </authorList>
    </citation>
    <scope>NUCLEOTIDE SEQUENCE</scope>
    <source>
        <strain evidence="3">TK19036</strain>
    </source>
</reference>
<protein>
    <submittedName>
        <fullName evidence="3">Cold shock domain-containing protein</fullName>
    </submittedName>
</protein>
<dbReference type="PRINTS" id="PR00050">
    <property type="entry name" value="COLDSHOCK"/>
</dbReference>